<dbReference type="EMBL" id="OE002714">
    <property type="protein sequence ID" value="CAD7459183.1"/>
    <property type="molecule type" value="Genomic_DNA"/>
</dbReference>
<dbReference type="PANTHER" id="PTHR31809">
    <property type="entry name" value="BUD13 HOMOLOG"/>
    <property type="match status" value="1"/>
</dbReference>
<dbReference type="Pfam" id="PF09736">
    <property type="entry name" value="Bud13"/>
    <property type="match status" value="1"/>
</dbReference>
<organism evidence="4">
    <name type="scientific">Timema tahoe</name>
    <dbReference type="NCBI Taxonomy" id="61484"/>
    <lineage>
        <taxon>Eukaryota</taxon>
        <taxon>Metazoa</taxon>
        <taxon>Ecdysozoa</taxon>
        <taxon>Arthropoda</taxon>
        <taxon>Hexapoda</taxon>
        <taxon>Insecta</taxon>
        <taxon>Pterygota</taxon>
        <taxon>Neoptera</taxon>
        <taxon>Polyneoptera</taxon>
        <taxon>Phasmatodea</taxon>
        <taxon>Timematodea</taxon>
        <taxon>Timematoidea</taxon>
        <taxon>Timematidae</taxon>
        <taxon>Timema</taxon>
    </lineage>
</organism>
<feature type="region of interest" description="Disordered" evidence="3">
    <location>
        <begin position="99"/>
        <end position="161"/>
    </location>
</feature>
<proteinExistence type="inferred from homology"/>
<sequence length="195" mass="22987">MHSGVGKELAIRNCAQYSTSLVTFLLQLTDSMSGRGAQAIQRDRRTGKKRDFEEEARQKKEQDEKEQEKKDTYYKWGKGLKQVEEQKQNLEHAIKEMSKPLARYADDEDLDKHLRDQEREGDPMLDYIRSKKDEQPQSSKLKYKGSYPPNRFNIPPGHKWDGVDRSCGYEKKWFEQRNANQAKEEEAYKWSTSDM</sequence>
<dbReference type="GO" id="GO:0000398">
    <property type="term" value="P:mRNA splicing, via spliceosome"/>
    <property type="evidence" value="ECO:0007669"/>
    <property type="project" value="TreeGrafter"/>
</dbReference>
<accession>A0A7R9IIT6</accession>
<dbReference type="GO" id="GO:0003723">
    <property type="term" value="F:RNA binding"/>
    <property type="evidence" value="ECO:0007669"/>
    <property type="project" value="TreeGrafter"/>
</dbReference>
<dbReference type="GO" id="GO:0005684">
    <property type="term" value="C:U2-type spliceosomal complex"/>
    <property type="evidence" value="ECO:0007669"/>
    <property type="project" value="TreeGrafter"/>
</dbReference>
<reference evidence="4" key="1">
    <citation type="submission" date="2020-11" db="EMBL/GenBank/DDBJ databases">
        <authorList>
            <person name="Tran Van P."/>
        </authorList>
    </citation>
    <scope>NUCLEOTIDE SEQUENCE</scope>
</reference>
<dbReference type="InterPro" id="IPR051112">
    <property type="entry name" value="CWC26_splicing_factor"/>
</dbReference>
<feature type="compositionally biased region" description="Basic and acidic residues" evidence="3">
    <location>
        <begin position="110"/>
        <end position="135"/>
    </location>
</feature>
<dbReference type="AlphaFoldDB" id="A0A7R9IIT6"/>
<dbReference type="PANTHER" id="PTHR31809:SF0">
    <property type="entry name" value="BUD13 HOMOLOG"/>
    <property type="match status" value="1"/>
</dbReference>
<evidence type="ECO:0000256" key="1">
    <source>
        <dbReference type="ARBA" id="ARBA00011069"/>
    </source>
</evidence>
<name>A0A7R9IIT6_9NEOP</name>
<dbReference type="GO" id="GO:0070274">
    <property type="term" value="C:RES complex"/>
    <property type="evidence" value="ECO:0007669"/>
    <property type="project" value="TreeGrafter"/>
</dbReference>
<dbReference type="InterPro" id="IPR018609">
    <property type="entry name" value="Bud13"/>
</dbReference>
<feature type="region of interest" description="Disordered" evidence="3">
    <location>
        <begin position="33"/>
        <end position="78"/>
    </location>
</feature>
<evidence type="ECO:0000313" key="4">
    <source>
        <dbReference type="EMBL" id="CAD7459183.1"/>
    </source>
</evidence>
<protein>
    <recommendedName>
        <fullName evidence="2">BUD13 homolog</fullName>
    </recommendedName>
</protein>
<comment type="similarity">
    <text evidence="1">Belongs to the CWC26 family.</text>
</comment>
<feature type="compositionally biased region" description="Basic and acidic residues" evidence="3">
    <location>
        <begin position="41"/>
        <end position="73"/>
    </location>
</feature>
<evidence type="ECO:0000256" key="2">
    <source>
        <dbReference type="ARBA" id="ARBA00014454"/>
    </source>
</evidence>
<evidence type="ECO:0000256" key="3">
    <source>
        <dbReference type="SAM" id="MobiDB-lite"/>
    </source>
</evidence>
<gene>
    <name evidence="4" type="ORF">TTEB3V08_LOCUS7148</name>
</gene>